<keyword evidence="6" id="KW-0223">Dioxygenase</keyword>
<evidence type="ECO:0000256" key="5">
    <source>
        <dbReference type="ARBA" id="ARBA00022853"/>
    </source>
</evidence>
<keyword evidence="3" id="KW-0863">Zinc-finger</keyword>
<dbReference type="GO" id="GO:0000785">
    <property type="term" value="C:chromatin"/>
    <property type="evidence" value="ECO:0007669"/>
    <property type="project" value="TreeGrafter"/>
</dbReference>
<dbReference type="EnsemblMetazoa" id="XM_001947526.5">
    <property type="protein sequence ID" value="XP_001947561.2"/>
    <property type="gene ID" value="LOC100158707"/>
</dbReference>
<dbReference type="PANTHER" id="PTHR10694:SF129">
    <property type="entry name" value="LYSINE-SPECIFIC DEMETHYLASE 4B-RELATED"/>
    <property type="match status" value="1"/>
</dbReference>
<dbReference type="GO" id="GO:0008270">
    <property type="term" value="F:zinc ion binding"/>
    <property type="evidence" value="ECO:0007669"/>
    <property type="project" value="UniProtKB-KW"/>
</dbReference>
<keyword evidence="11" id="KW-1185">Reference proteome</keyword>
<evidence type="ECO:0000313" key="10">
    <source>
        <dbReference type="EnsemblMetazoa" id="XP_001947561.2"/>
    </source>
</evidence>
<evidence type="ECO:0000256" key="4">
    <source>
        <dbReference type="ARBA" id="ARBA00022833"/>
    </source>
</evidence>
<dbReference type="SMART" id="SM00249">
    <property type="entry name" value="PHD"/>
    <property type="match status" value="2"/>
</dbReference>
<evidence type="ECO:0000256" key="2">
    <source>
        <dbReference type="ARBA" id="ARBA00022723"/>
    </source>
</evidence>
<dbReference type="GO" id="GO:0032454">
    <property type="term" value="F:histone H3K9 demethylase activity"/>
    <property type="evidence" value="ECO:0007669"/>
    <property type="project" value="TreeGrafter"/>
</dbReference>
<dbReference type="GeneID" id="100158707"/>
<evidence type="ECO:0000313" key="11">
    <source>
        <dbReference type="Proteomes" id="UP000007819"/>
    </source>
</evidence>
<dbReference type="InterPro" id="IPR003347">
    <property type="entry name" value="JmjC_dom"/>
</dbReference>
<dbReference type="GO" id="GO:0005634">
    <property type="term" value="C:nucleus"/>
    <property type="evidence" value="ECO:0007669"/>
    <property type="project" value="UniProtKB-SubCell"/>
</dbReference>
<evidence type="ECO:0000256" key="1">
    <source>
        <dbReference type="ARBA" id="ARBA00004123"/>
    </source>
</evidence>
<keyword evidence="5" id="KW-0156">Chromatin regulator</keyword>
<dbReference type="PROSITE" id="PS51184">
    <property type="entry name" value="JMJC"/>
    <property type="match status" value="1"/>
</dbReference>
<evidence type="ECO:0000259" key="8">
    <source>
        <dbReference type="PROSITE" id="PS51183"/>
    </source>
</evidence>
<evidence type="ECO:0000256" key="6">
    <source>
        <dbReference type="ARBA" id="ARBA00022964"/>
    </source>
</evidence>
<dbReference type="Gene3D" id="2.30.30.140">
    <property type="match status" value="1"/>
</dbReference>
<dbReference type="RefSeq" id="XP_001947561.2">
    <property type="nucleotide sequence ID" value="XM_001947526.4"/>
</dbReference>
<reference evidence="11" key="1">
    <citation type="submission" date="2010-06" db="EMBL/GenBank/DDBJ databases">
        <authorList>
            <person name="Jiang H."/>
            <person name="Abraham K."/>
            <person name="Ali S."/>
            <person name="Alsbrooks S.L."/>
            <person name="Anim B.N."/>
            <person name="Anosike U.S."/>
            <person name="Attaway T."/>
            <person name="Bandaranaike D.P."/>
            <person name="Battles P.K."/>
            <person name="Bell S.N."/>
            <person name="Bell A.V."/>
            <person name="Beltran B."/>
            <person name="Bickham C."/>
            <person name="Bustamante Y."/>
            <person name="Caleb T."/>
            <person name="Canada A."/>
            <person name="Cardenas V."/>
            <person name="Carter K."/>
            <person name="Chacko J."/>
            <person name="Chandrabose M.N."/>
            <person name="Chavez D."/>
            <person name="Chavez A."/>
            <person name="Chen L."/>
            <person name="Chu H.-S."/>
            <person name="Claassen K.J."/>
            <person name="Cockrell R."/>
            <person name="Collins M."/>
            <person name="Cooper J.A."/>
            <person name="Cree A."/>
            <person name="Curry S.M."/>
            <person name="Da Y."/>
            <person name="Dao M.D."/>
            <person name="Das B."/>
            <person name="Davila M.-L."/>
            <person name="Davy-Carroll L."/>
            <person name="Denson S."/>
            <person name="Dinh H."/>
            <person name="Ebong V.E."/>
            <person name="Edwards J.R."/>
            <person name="Egan A."/>
            <person name="El-Daye J."/>
            <person name="Escobedo L."/>
            <person name="Fernandez S."/>
            <person name="Fernando P.R."/>
            <person name="Flagg N."/>
            <person name="Forbes L.D."/>
            <person name="Fowler R.G."/>
            <person name="Fu Q."/>
            <person name="Gabisi R.A."/>
            <person name="Ganer J."/>
            <person name="Garbino Pronczuk A."/>
            <person name="Garcia R.M."/>
            <person name="Garner T."/>
            <person name="Garrett T.E."/>
            <person name="Gonzalez D.A."/>
            <person name="Hamid H."/>
            <person name="Hawkins E.S."/>
            <person name="Hirani K."/>
            <person name="Hogues M.E."/>
            <person name="Hollins B."/>
            <person name="Hsiao C.-H."/>
            <person name="Jabil R."/>
            <person name="James M.L."/>
            <person name="Jhangiani S.N."/>
            <person name="Johnson B."/>
            <person name="Johnson Q."/>
            <person name="Joshi V."/>
            <person name="Kalu J.B."/>
            <person name="Kam C."/>
            <person name="Kashfia A."/>
            <person name="Keebler J."/>
            <person name="Kisamo H."/>
            <person name="Kovar C.L."/>
            <person name="Lago L.A."/>
            <person name="Lai C.-Y."/>
            <person name="Laidlaw J."/>
            <person name="Lara F."/>
            <person name="Le T.-K."/>
            <person name="Lee S.L."/>
            <person name="Legall F.H."/>
            <person name="Lemon S.J."/>
            <person name="Lewis L.R."/>
            <person name="Li B."/>
            <person name="Liu Y."/>
            <person name="Liu Y.-S."/>
            <person name="Lopez J."/>
            <person name="Lozado R.J."/>
            <person name="Lu J."/>
            <person name="Madu R.C."/>
            <person name="Maheshwari M."/>
            <person name="Maheshwari R."/>
            <person name="Malloy K."/>
            <person name="Martinez E."/>
            <person name="Mathew T."/>
            <person name="Mercado I.C."/>
            <person name="Mercado C."/>
            <person name="Meyer B."/>
            <person name="Montgomery K."/>
            <person name="Morgan M.B."/>
            <person name="Munidasa M."/>
            <person name="Nazareth L.V."/>
            <person name="Nelson J."/>
            <person name="Ng B.M."/>
            <person name="Nguyen N.B."/>
            <person name="Nguyen P.Q."/>
            <person name="Nguyen T."/>
            <person name="Obregon M."/>
            <person name="Okwuonu G.O."/>
            <person name="Onwere C.G."/>
            <person name="Orozco G."/>
            <person name="Parra A."/>
            <person name="Patel S."/>
            <person name="Patil S."/>
            <person name="Perez A."/>
            <person name="Perez Y."/>
            <person name="Pham C."/>
            <person name="Primus E.L."/>
            <person name="Pu L.-L."/>
            <person name="Puazo M."/>
            <person name="Qin X."/>
            <person name="Quiroz J.B."/>
            <person name="Reese J."/>
            <person name="Richards S."/>
            <person name="Rives C.M."/>
            <person name="Robberts R."/>
            <person name="Ruiz S.J."/>
            <person name="Ruiz M.J."/>
            <person name="Santibanez J."/>
            <person name="Schneider B.W."/>
            <person name="Sisson I."/>
            <person name="Smith M."/>
            <person name="Sodergren E."/>
            <person name="Song X.-Z."/>
            <person name="Song B.B."/>
            <person name="Summersgill H."/>
            <person name="Thelus R."/>
            <person name="Thornton R.D."/>
            <person name="Trejos Z.Y."/>
            <person name="Usmani K."/>
            <person name="Vattathil S."/>
            <person name="Villasana D."/>
            <person name="Walker D.L."/>
            <person name="Wang S."/>
            <person name="Wang K."/>
            <person name="White C.S."/>
            <person name="Williams A.C."/>
            <person name="Williamson J."/>
            <person name="Wilson K."/>
            <person name="Woghiren I.O."/>
            <person name="Woodworth J.R."/>
            <person name="Worley K.C."/>
            <person name="Wright R.A."/>
            <person name="Wu W."/>
            <person name="Young L."/>
            <person name="Zhang L."/>
            <person name="Zhang J."/>
            <person name="Zhu Y."/>
            <person name="Muzny D.M."/>
            <person name="Weinstock G."/>
            <person name="Gibbs R.A."/>
        </authorList>
    </citation>
    <scope>NUCLEOTIDE SEQUENCE [LARGE SCALE GENOMIC DNA]</scope>
    <source>
        <strain evidence="11">LSR1</strain>
    </source>
</reference>
<evidence type="ECO:0000256" key="7">
    <source>
        <dbReference type="ARBA" id="ARBA00023242"/>
    </source>
</evidence>
<dbReference type="Pfam" id="PF13831">
    <property type="entry name" value="PHD_2"/>
    <property type="match status" value="1"/>
</dbReference>
<keyword evidence="2" id="KW-0479">Metal-binding</keyword>
<dbReference type="SMART" id="SM00545">
    <property type="entry name" value="JmjN"/>
    <property type="match status" value="1"/>
</dbReference>
<reference evidence="10" key="2">
    <citation type="submission" date="2022-06" db="UniProtKB">
        <authorList>
            <consortium name="EnsemblMetazoa"/>
        </authorList>
    </citation>
    <scope>IDENTIFICATION</scope>
</reference>
<proteinExistence type="predicted"/>
<dbReference type="OrthoDB" id="9547406at2759"/>
<keyword evidence="7" id="KW-0539">Nucleus</keyword>
<evidence type="ECO:0008006" key="12">
    <source>
        <dbReference type="Google" id="ProtNLM"/>
    </source>
</evidence>
<keyword evidence="4" id="KW-0862">Zinc</keyword>
<dbReference type="Pfam" id="PF13832">
    <property type="entry name" value="zf-HC5HC2H_2"/>
    <property type="match status" value="1"/>
</dbReference>
<accession>A0A8R1W671</accession>
<dbReference type="InterPro" id="IPR001965">
    <property type="entry name" value="Znf_PHD"/>
</dbReference>
<dbReference type="Proteomes" id="UP000007819">
    <property type="component" value="Chromosome A2"/>
</dbReference>
<dbReference type="Pfam" id="PF02375">
    <property type="entry name" value="JmjN"/>
    <property type="match status" value="1"/>
</dbReference>
<dbReference type="InterPro" id="IPR013083">
    <property type="entry name" value="Znf_RING/FYVE/PHD"/>
</dbReference>
<dbReference type="GO" id="GO:0051864">
    <property type="term" value="F:histone H3K36 demethylase activity"/>
    <property type="evidence" value="ECO:0007669"/>
    <property type="project" value="TreeGrafter"/>
</dbReference>
<comment type="subcellular location">
    <subcellularLocation>
        <location evidence="1">Nucleus</location>
    </subcellularLocation>
</comment>
<name>A0A8R1W671_ACYPI</name>
<evidence type="ECO:0000256" key="3">
    <source>
        <dbReference type="ARBA" id="ARBA00022771"/>
    </source>
</evidence>
<dbReference type="GO" id="GO:0010468">
    <property type="term" value="P:regulation of gene expression"/>
    <property type="evidence" value="ECO:0007669"/>
    <property type="project" value="TreeGrafter"/>
</dbReference>
<dbReference type="SUPFAM" id="SSF57903">
    <property type="entry name" value="FYVE/PHD zinc finger"/>
    <property type="match status" value="1"/>
</dbReference>
<dbReference type="Gene3D" id="3.30.40.10">
    <property type="entry name" value="Zinc/RING finger domain, C3HC4 (zinc finger)"/>
    <property type="match status" value="1"/>
</dbReference>
<dbReference type="KEGG" id="api:100158707"/>
<feature type="domain" description="JmjC" evidence="9">
    <location>
        <begin position="141"/>
        <end position="307"/>
    </location>
</feature>
<feature type="domain" description="JmjN" evidence="8">
    <location>
        <begin position="10"/>
        <end position="52"/>
    </location>
</feature>
<sequence length="777" mass="89897">MCSVEDTYKIMVFRPTLTEFKNFNSYIELMEKEGAHRAGLAKVIPPPEWRARSTGYYEDDIMSLKIPTPISQVSQGNRGLYQRLNIRKKPMTVSDYKILAESDEFKTPDFFNYDDLERKFWKNIMYNPPLFGADVSGSIMDKDLGVWNINKLDTILDYVIEDYGVRIEGVNTAFLYFGMWKSSFAWHTEDMDLYSIYYLHAGYPKTWYTIPPEHSHRFERLARDIFSIEASKCPAFLRHKTTVISPDILKQNSIPFNKITQMQGEFIITFPFGYHLGFDHGFNMAESINFASPRWVEYGKKASQCDCSQNSVKICMDTFVKRIQPEKYELWLRNKNIGPHPKDTSGTLKAPLTSESNILCNRNNTGIPKYNIKAGRKRCHGTLQSDSELPNDTTYANKAINVSPSTSVQGLNKKEYKDEQLNDKQREVVENKLLKADEMDIQNNISDMVNNRCSFEVERLYNIYRSMDDPHCSICMMFNHKKLTFNLDWKIIAKSSVLPTLRNPTKALFIRAVSGHKKVFKEKLIRCVKCFLTVHYTCYGLTEDTSSHWLCDRCMKNPRLVACIYCPFKVGALKEFDINEWSHVECHIFLHSSSPLTINIFPTAFITNQKCVICNLTSGNCFRCSGSSCCAQFHISCGIFAGYHYQIQQKHITLMYCNNHSYIPDKNKIVHINQKVWTRHLIGQHETISECRIVKIDKTPLGIVKYSDGKKSESITLKEIKNYANNFPRINKIIHLKSGDKVLFQGLNYKHMYSVEYYDGTFGCILPDDLHFSDEES</sequence>
<dbReference type="SMART" id="SM00558">
    <property type="entry name" value="JmjC"/>
    <property type="match status" value="1"/>
</dbReference>
<dbReference type="Pfam" id="PF02373">
    <property type="entry name" value="JmjC"/>
    <property type="match status" value="1"/>
</dbReference>
<dbReference type="Gene3D" id="2.60.120.650">
    <property type="entry name" value="Cupin"/>
    <property type="match status" value="1"/>
</dbReference>
<organism evidence="10 11">
    <name type="scientific">Acyrthosiphon pisum</name>
    <name type="common">Pea aphid</name>
    <dbReference type="NCBI Taxonomy" id="7029"/>
    <lineage>
        <taxon>Eukaryota</taxon>
        <taxon>Metazoa</taxon>
        <taxon>Ecdysozoa</taxon>
        <taxon>Arthropoda</taxon>
        <taxon>Hexapoda</taxon>
        <taxon>Insecta</taxon>
        <taxon>Pterygota</taxon>
        <taxon>Neoptera</taxon>
        <taxon>Paraneoptera</taxon>
        <taxon>Hemiptera</taxon>
        <taxon>Sternorrhyncha</taxon>
        <taxon>Aphidomorpha</taxon>
        <taxon>Aphidoidea</taxon>
        <taxon>Aphididae</taxon>
        <taxon>Macrosiphini</taxon>
        <taxon>Acyrthosiphon</taxon>
    </lineage>
</organism>
<dbReference type="InterPro" id="IPR019787">
    <property type="entry name" value="Znf_PHD-finger"/>
</dbReference>
<dbReference type="PROSITE" id="PS51183">
    <property type="entry name" value="JMJN"/>
    <property type="match status" value="1"/>
</dbReference>
<dbReference type="AlphaFoldDB" id="A0A8R1W671"/>
<dbReference type="InterPro" id="IPR011011">
    <property type="entry name" value="Znf_FYVE_PHD"/>
</dbReference>
<dbReference type="Gene3D" id="3.10.330.70">
    <property type="match status" value="1"/>
</dbReference>
<dbReference type="SUPFAM" id="SSF51197">
    <property type="entry name" value="Clavaminate synthase-like"/>
    <property type="match status" value="1"/>
</dbReference>
<dbReference type="InterPro" id="IPR003349">
    <property type="entry name" value="JmjN"/>
</dbReference>
<keyword evidence="6" id="KW-0560">Oxidoreductase</keyword>
<dbReference type="CDD" id="cd15571">
    <property type="entry name" value="ePHD"/>
    <property type="match status" value="1"/>
</dbReference>
<dbReference type="PANTHER" id="PTHR10694">
    <property type="entry name" value="LYSINE-SPECIFIC DEMETHYLASE"/>
    <property type="match status" value="1"/>
</dbReference>
<evidence type="ECO:0000259" key="9">
    <source>
        <dbReference type="PROSITE" id="PS51184"/>
    </source>
</evidence>
<protein>
    <recommendedName>
        <fullName evidence="12">[Histone H3]-trimethyl-L-lysine(9) demethylase</fullName>
    </recommendedName>
</protein>